<dbReference type="AlphaFoldDB" id="A0A918DJF9"/>
<gene>
    <name evidence="2" type="ORF">GCM10010982_22700</name>
</gene>
<name>A0A918DJF9_9ALTE</name>
<dbReference type="InterPro" id="IPR029032">
    <property type="entry name" value="AhpD-like"/>
</dbReference>
<dbReference type="PANTHER" id="PTHR34846">
    <property type="entry name" value="4-CARBOXYMUCONOLACTONE DECARBOXYLASE FAMILY PROTEIN (AFU_ORTHOLOGUE AFUA_6G11590)"/>
    <property type="match status" value="1"/>
</dbReference>
<keyword evidence="3" id="KW-1185">Reference proteome</keyword>
<sequence>MSFRVNFYQSSPAAVQAMQGLEKYLSSIADRPEGLPKALMELVKMRVSQLNGCAYCLDMHSKDARAMGETEQRLYLLSAWHESPCYTAQECAALEWCEVLTKLSETTPSEACFERVKRHFTDKQMTDLTLAINAINGWNRFCVGLGAEVGSYQVGQFD</sequence>
<proteinExistence type="predicted"/>
<dbReference type="NCBIfam" id="TIGR00778">
    <property type="entry name" value="ahpD_dom"/>
    <property type="match status" value="1"/>
</dbReference>
<accession>A0A918DJF9</accession>
<dbReference type="EMBL" id="BMLS01000003">
    <property type="protein sequence ID" value="GGO70069.1"/>
    <property type="molecule type" value="Genomic_DNA"/>
</dbReference>
<protein>
    <submittedName>
        <fullName evidence="2">Alkyl hydroperoxide reductase AhpD</fullName>
    </submittedName>
</protein>
<dbReference type="InterPro" id="IPR003779">
    <property type="entry name" value="CMD-like"/>
</dbReference>
<dbReference type="PANTHER" id="PTHR34846:SF10">
    <property type="entry name" value="CYTOPLASMIC PROTEIN"/>
    <property type="match status" value="1"/>
</dbReference>
<dbReference type="Pfam" id="PF02627">
    <property type="entry name" value="CMD"/>
    <property type="match status" value="1"/>
</dbReference>
<evidence type="ECO:0000259" key="1">
    <source>
        <dbReference type="Pfam" id="PF02627"/>
    </source>
</evidence>
<dbReference type="Gene3D" id="1.20.1290.10">
    <property type="entry name" value="AhpD-like"/>
    <property type="match status" value="1"/>
</dbReference>
<evidence type="ECO:0000313" key="3">
    <source>
        <dbReference type="Proteomes" id="UP000606935"/>
    </source>
</evidence>
<reference evidence="2" key="2">
    <citation type="submission" date="2020-09" db="EMBL/GenBank/DDBJ databases">
        <authorList>
            <person name="Sun Q."/>
            <person name="Zhou Y."/>
        </authorList>
    </citation>
    <scope>NUCLEOTIDE SEQUENCE</scope>
    <source>
        <strain evidence="2">CGMCC 1.7086</strain>
    </source>
</reference>
<dbReference type="RefSeq" id="WP_188694894.1">
    <property type="nucleotide sequence ID" value="NZ_BMLS01000003.1"/>
</dbReference>
<dbReference type="InterPro" id="IPR004675">
    <property type="entry name" value="AhpD_core"/>
</dbReference>
<dbReference type="Proteomes" id="UP000606935">
    <property type="component" value="Unassembled WGS sequence"/>
</dbReference>
<dbReference type="SUPFAM" id="SSF69118">
    <property type="entry name" value="AhpD-like"/>
    <property type="match status" value="1"/>
</dbReference>
<organism evidence="2 3">
    <name type="scientific">Bowmanella pacifica</name>
    <dbReference type="NCBI Taxonomy" id="502051"/>
    <lineage>
        <taxon>Bacteria</taxon>
        <taxon>Pseudomonadati</taxon>
        <taxon>Pseudomonadota</taxon>
        <taxon>Gammaproteobacteria</taxon>
        <taxon>Alteromonadales</taxon>
        <taxon>Alteromonadaceae</taxon>
        <taxon>Bowmanella</taxon>
    </lineage>
</organism>
<evidence type="ECO:0000313" key="2">
    <source>
        <dbReference type="EMBL" id="GGO70069.1"/>
    </source>
</evidence>
<comment type="caution">
    <text evidence="2">The sequence shown here is derived from an EMBL/GenBank/DDBJ whole genome shotgun (WGS) entry which is preliminary data.</text>
</comment>
<feature type="domain" description="Carboxymuconolactone decarboxylase-like" evidence="1">
    <location>
        <begin position="17"/>
        <end position="96"/>
    </location>
</feature>
<dbReference type="GO" id="GO:0051920">
    <property type="term" value="F:peroxiredoxin activity"/>
    <property type="evidence" value="ECO:0007669"/>
    <property type="project" value="InterPro"/>
</dbReference>
<reference evidence="2" key="1">
    <citation type="journal article" date="2014" name="Int. J. Syst. Evol. Microbiol.">
        <title>Complete genome sequence of Corynebacterium casei LMG S-19264T (=DSM 44701T), isolated from a smear-ripened cheese.</title>
        <authorList>
            <consortium name="US DOE Joint Genome Institute (JGI-PGF)"/>
            <person name="Walter F."/>
            <person name="Albersmeier A."/>
            <person name="Kalinowski J."/>
            <person name="Ruckert C."/>
        </authorList>
    </citation>
    <scope>NUCLEOTIDE SEQUENCE</scope>
    <source>
        <strain evidence="2">CGMCC 1.7086</strain>
    </source>
</reference>